<dbReference type="PANTHER" id="PTHR45695">
    <property type="entry name" value="LEUCOKININ RECEPTOR-RELATED"/>
    <property type="match status" value="1"/>
</dbReference>
<dbReference type="PANTHER" id="PTHR45695:SF9">
    <property type="entry name" value="LEUCOKININ RECEPTOR"/>
    <property type="match status" value="1"/>
</dbReference>
<keyword evidence="7 8" id="KW-0807">Transducer</keyword>
<evidence type="ECO:0000256" key="2">
    <source>
        <dbReference type="ARBA" id="ARBA00022692"/>
    </source>
</evidence>
<dbReference type="GO" id="GO:0004930">
    <property type="term" value="F:G protein-coupled receptor activity"/>
    <property type="evidence" value="ECO:0007669"/>
    <property type="project" value="UniProtKB-KW"/>
</dbReference>
<accession>A0AAU9X2K9</accession>
<keyword evidence="5 9" id="KW-0472">Membrane</keyword>
<dbReference type="PROSITE" id="PS00237">
    <property type="entry name" value="G_PROTEIN_RECEP_F1_1"/>
    <property type="match status" value="1"/>
</dbReference>
<keyword evidence="2 8" id="KW-0812">Transmembrane</keyword>
<dbReference type="AlphaFoldDB" id="A0AAU9X2K9"/>
<dbReference type="Pfam" id="PF00001">
    <property type="entry name" value="7tm_1"/>
    <property type="match status" value="1"/>
</dbReference>
<keyword evidence="6 8" id="KW-0675">Receptor</keyword>
<feature type="domain" description="G-protein coupled receptors family 1 profile" evidence="10">
    <location>
        <begin position="1"/>
        <end position="240"/>
    </location>
</feature>
<evidence type="ECO:0000313" key="11">
    <source>
        <dbReference type="EMBL" id="CAH3134828.1"/>
    </source>
</evidence>
<feature type="transmembrane region" description="Helical" evidence="9">
    <location>
        <begin position="223"/>
        <end position="243"/>
    </location>
</feature>
<dbReference type="Proteomes" id="UP001159428">
    <property type="component" value="Unassembled WGS sequence"/>
</dbReference>
<proteinExistence type="inferred from homology"/>
<organism evidence="11 12">
    <name type="scientific">Pocillopora meandrina</name>
    <dbReference type="NCBI Taxonomy" id="46732"/>
    <lineage>
        <taxon>Eukaryota</taxon>
        <taxon>Metazoa</taxon>
        <taxon>Cnidaria</taxon>
        <taxon>Anthozoa</taxon>
        <taxon>Hexacorallia</taxon>
        <taxon>Scleractinia</taxon>
        <taxon>Astrocoeniina</taxon>
        <taxon>Pocilloporidae</taxon>
        <taxon>Pocillopora</taxon>
    </lineage>
</organism>
<dbReference type="InterPro" id="IPR000276">
    <property type="entry name" value="GPCR_Rhodpsn"/>
</dbReference>
<dbReference type="CDD" id="cd00637">
    <property type="entry name" value="7tm_classA_rhodopsin-like"/>
    <property type="match status" value="1"/>
</dbReference>
<gene>
    <name evidence="11" type="ORF">PMEA_00016278</name>
</gene>
<evidence type="ECO:0000259" key="10">
    <source>
        <dbReference type="PROSITE" id="PS50262"/>
    </source>
</evidence>
<protein>
    <recommendedName>
        <fullName evidence="10">G-protein coupled receptors family 1 profile domain-containing protein</fullName>
    </recommendedName>
</protein>
<comment type="caution">
    <text evidence="11">The sequence shown here is derived from an EMBL/GenBank/DDBJ whole genome shotgun (WGS) entry which is preliminary data.</text>
</comment>
<evidence type="ECO:0000256" key="4">
    <source>
        <dbReference type="ARBA" id="ARBA00023040"/>
    </source>
</evidence>
<dbReference type="Gene3D" id="1.20.1070.10">
    <property type="entry name" value="Rhodopsin 7-helix transmembrane proteins"/>
    <property type="match status" value="1"/>
</dbReference>
<keyword evidence="4 8" id="KW-0297">G-protein coupled receptor</keyword>
<keyword evidence="12" id="KW-1185">Reference proteome</keyword>
<comment type="similarity">
    <text evidence="8">Belongs to the G-protein coupled receptor 1 family.</text>
</comment>
<evidence type="ECO:0000256" key="5">
    <source>
        <dbReference type="ARBA" id="ARBA00023136"/>
    </source>
</evidence>
<dbReference type="PROSITE" id="PS50262">
    <property type="entry name" value="G_PROTEIN_RECEP_F1_2"/>
    <property type="match status" value="1"/>
</dbReference>
<evidence type="ECO:0000256" key="1">
    <source>
        <dbReference type="ARBA" id="ARBA00004141"/>
    </source>
</evidence>
<reference evidence="11 12" key="1">
    <citation type="submission" date="2022-05" db="EMBL/GenBank/DDBJ databases">
        <authorList>
            <consortium name="Genoscope - CEA"/>
            <person name="William W."/>
        </authorList>
    </citation>
    <scope>NUCLEOTIDE SEQUENCE [LARGE SCALE GENOMIC DNA]</scope>
</reference>
<dbReference type="InterPro" id="IPR017452">
    <property type="entry name" value="GPCR_Rhodpsn_7TM"/>
</dbReference>
<evidence type="ECO:0000256" key="3">
    <source>
        <dbReference type="ARBA" id="ARBA00022989"/>
    </source>
</evidence>
<feature type="transmembrane region" description="Helical" evidence="9">
    <location>
        <begin position="182"/>
        <end position="203"/>
    </location>
</feature>
<keyword evidence="3 9" id="KW-1133">Transmembrane helix</keyword>
<dbReference type="PRINTS" id="PR00237">
    <property type="entry name" value="GPCRRHODOPSN"/>
</dbReference>
<evidence type="ECO:0000256" key="9">
    <source>
        <dbReference type="SAM" id="Phobius"/>
    </source>
</evidence>
<evidence type="ECO:0000313" key="12">
    <source>
        <dbReference type="Proteomes" id="UP001159428"/>
    </source>
</evidence>
<dbReference type="GO" id="GO:0005886">
    <property type="term" value="C:plasma membrane"/>
    <property type="evidence" value="ECO:0007669"/>
    <property type="project" value="TreeGrafter"/>
</dbReference>
<comment type="subcellular location">
    <subcellularLocation>
        <location evidence="1">Membrane</location>
        <topology evidence="1">Multi-pass membrane protein</topology>
    </subcellularLocation>
</comment>
<evidence type="ECO:0000256" key="8">
    <source>
        <dbReference type="RuleBase" id="RU000688"/>
    </source>
</evidence>
<name>A0AAU9X2K9_9CNID</name>
<evidence type="ECO:0000256" key="7">
    <source>
        <dbReference type="ARBA" id="ARBA00023224"/>
    </source>
</evidence>
<dbReference type="EMBL" id="CALNXJ010000029">
    <property type="protein sequence ID" value="CAH3134828.1"/>
    <property type="molecule type" value="Genomic_DNA"/>
</dbReference>
<sequence>MVCLMCIPLTLFSNFHYPTKYSSIENGACKFSRFVQYLTPTVSISLLATISIDRYMSLARPMASIALRPKLLTPSWMIVLAWLYSIMQFTPTFYFTDVKPITVEENKTVYYCTTVPNNSLSGLAYLMFLAVASFVLPLVTMSIMYYKVSRVVWRRQRNLSTSSTISANTAHLSVLIQSRRRVIRVLLTVVLVFLICWSPFVIYCGFLEKTLRGFPNPMDGTRLALYGLGLLNSMCNSFIYFFNVGGKRTDALKDLYLQIYSENKSRRSSTNSQGGERKSPRKLQQFRLKTMDREHSVKNKLKKNSEKNRNKITDFQIRESMEELWQPFSVWPPIGDLRESVVAFS</sequence>
<evidence type="ECO:0000256" key="6">
    <source>
        <dbReference type="ARBA" id="ARBA00023170"/>
    </source>
</evidence>
<feature type="transmembrane region" description="Helical" evidence="9">
    <location>
        <begin position="123"/>
        <end position="146"/>
    </location>
</feature>
<dbReference type="SUPFAM" id="SSF81321">
    <property type="entry name" value="Family A G protein-coupled receptor-like"/>
    <property type="match status" value="1"/>
</dbReference>